<dbReference type="Proteomes" id="UP001304125">
    <property type="component" value="Chromosome"/>
</dbReference>
<dbReference type="Gene3D" id="3.30.450.40">
    <property type="match status" value="2"/>
</dbReference>
<dbReference type="Gene3D" id="3.30.565.10">
    <property type="entry name" value="Histidine kinase-like ATPase, C-terminal domain"/>
    <property type="match status" value="1"/>
</dbReference>
<evidence type="ECO:0000259" key="4">
    <source>
        <dbReference type="SMART" id="SM00065"/>
    </source>
</evidence>
<evidence type="ECO:0000313" key="5">
    <source>
        <dbReference type="EMBL" id="WNM25393.1"/>
    </source>
</evidence>
<accession>A0AA96J8T7</accession>
<dbReference type="EMBL" id="CP134879">
    <property type="protein sequence ID" value="WNM25393.1"/>
    <property type="molecule type" value="Genomic_DNA"/>
</dbReference>
<evidence type="ECO:0000256" key="2">
    <source>
        <dbReference type="ARBA" id="ARBA00022777"/>
    </source>
</evidence>
<dbReference type="SMART" id="SM00065">
    <property type="entry name" value="GAF"/>
    <property type="match status" value="2"/>
</dbReference>
<keyword evidence="2" id="KW-0418">Kinase</keyword>
<reference evidence="5 6" key="1">
    <citation type="submission" date="2023-09" db="EMBL/GenBank/DDBJ databases">
        <title>Demequina sp. a novel bacteria isolated from Capsicum annuum.</title>
        <authorList>
            <person name="Humaira Z."/>
            <person name="Lee J."/>
            <person name="Cho D."/>
        </authorList>
    </citation>
    <scope>NUCLEOTIDE SEQUENCE [LARGE SCALE GENOMIC DNA]</scope>
    <source>
        <strain evidence="5 6">OYTSA14</strain>
    </source>
</reference>
<organism evidence="5 6">
    <name type="scientific">Demequina capsici</name>
    <dbReference type="NCBI Taxonomy" id="3075620"/>
    <lineage>
        <taxon>Bacteria</taxon>
        <taxon>Bacillati</taxon>
        <taxon>Actinomycetota</taxon>
        <taxon>Actinomycetes</taxon>
        <taxon>Micrococcales</taxon>
        <taxon>Demequinaceae</taxon>
        <taxon>Demequina</taxon>
    </lineage>
</organism>
<feature type="domain" description="GAF" evidence="4">
    <location>
        <begin position="23"/>
        <end position="167"/>
    </location>
</feature>
<dbReference type="GO" id="GO:0000155">
    <property type="term" value="F:phosphorelay sensor kinase activity"/>
    <property type="evidence" value="ECO:0007669"/>
    <property type="project" value="InterPro"/>
</dbReference>
<dbReference type="Gene3D" id="1.20.5.1930">
    <property type="match status" value="1"/>
</dbReference>
<sequence length="534" mass="57041">MSEEILPVSDALANAIVGMNRLDLNDVLDRFLDAATEHTGAKMAAINILDDDGISVEFHYNGIPTGVMAHIGRAPNAVGTLAQIPREGCLVIEELTKHPAFRGLPPGHPPMGSFLGAALVVRDELFGYLYLASKEGGFTERDQQIVLALAAAASSAIDNAQLYERALLREKWLTASQDITTQLLADPGDEEAFERIVQAASELAGATSAALVLPGVGEEWVMEFTLGNRSDELLGQVLPEDGHALTVIRSGEGVVASEPPGGTVLPAVRAFGPTLYAPLHSEGRTSGLLMLWREPGMAAFGQNDLSTAQRFASQAAMALSFAELAHVKNVSHMLEERERIADDLHDFVSQELFATAIQLETIAANVPAEFRPRLLSTLDHVKRAQREVRSVMGTLSGERTSEPLSERLRREFVLAQDSLGFTPRVDVSWEDVATAAAADPTLSDDAVAVVRELLSNVARHAQATAVTVSLSAPPGRFIITITDDGLGPAGATKRHSGTSNLANRAIRRQGTFTLAPVRPGAPRPGTAAEWNVEA</sequence>
<keyword evidence="3" id="KW-0902">Two-component regulatory system</keyword>
<dbReference type="AlphaFoldDB" id="A0AA96J8T7"/>
<dbReference type="InterPro" id="IPR050482">
    <property type="entry name" value="Sensor_HK_TwoCompSys"/>
</dbReference>
<dbReference type="GO" id="GO:0046983">
    <property type="term" value="F:protein dimerization activity"/>
    <property type="evidence" value="ECO:0007669"/>
    <property type="project" value="InterPro"/>
</dbReference>
<dbReference type="Pfam" id="PF13185">
    <property type="entry name" value="GAF_2"/>
    <property type="match status" value="1"/>
</dbReference>
<dbReference type="SUPFAM" id="SSF55781">
    <property type="entry name" value="GAF domain-like"/>
    <property type="match status" value="2"/>
</dbReference>
<dbReference type="InterPro" id="IPR029016">
    <property type="entry name" value="GAF-like_dom_sf"/>
</dbReference>
<dbReference type="InterPro" id="IPR011712">
    <property type="entry name" value="Sig_transdc_His_kin_sub3_dim/P"/>
</dbReference>
<dbReference type="PANTHER" id="PTHR24421:SF61">
    <property type="entry name" value="OXYGEN SENSOR HISTIDINE KINASE NREB"/>
    <property type="match status" value="1"/>
</dbReference>
<evidence type="ECO:0000256" key="1">
    <source>
        <dbReference type="ARBA" id="ARBA00022679"/>
    </source>
</evidence>
<dbReference type="InterPro" id="IPR003018">
    <property type="entry name" value="GAF"/>
</dbReference>
<proteinExistence type="predicted"/>
<dbReference type="PANTHER" id="PTHR24421">
    <property type="entry name" value="NITRATE/NITRITE SENSOR PROTEIN NARX-RELATED"/>
    <property type="match status" value="1"/>
</dbReference>
<gene>
    <name evidence="5" type="ORF">RN606_04385</name>
</gene>
<keyword evidence="1" id="KW-0808">Transferase</keyword>
<name>A0AA96J8T7_9MICO</name>
<dbReference type="Pfam" id="PF07730">
    <property type="entry name" value="HisKA_3"/>
    <property type="match status" value="1"/>
</dbReference>
<dbReference type="RefSeq" id="WP_313500309.1">
    <property type="nucleotide sequence ID" value="NZ_CP134879.1"/>
</dbReference>
<protein>
    <submittedName>
        <fullName evidence="5">GAF domain-containing protein</fullName>
    </submittedName>
</protein>
<dbReference type="Pfam" id="PF01590">
    <property type="entry name" value="GAF"/>
    <property type="match status" value="1"/>
</dbReference>
<keyword evidence="6" id="KW-1185">Reference proteome</keyword>
<dbReference type="InterPro" id="IPR036890">
    <property type="entry name" value="HATPase_C_sf"/>
</dbReference>
<dbReference type="GO" id="GO:0016020">
    <property type="term" value="C:membrane"/>
    <property type="evidence" value="ECO:0007669"/>
    <property type="project" value="InterPro"/>
</dbReference>
<feature type="domain" description="GAF" evidence="4">
    <location>
        <begin position="188"/>
        <end position="329"/>
    </location>
</feature>
<evidence type="ECO:0000313" key="6">
    <source>
        <dbReference type="Proteomes" id="UP001304125"/>
    </source>
</evidence>
<evidence type="ECO:0000256" key="3">
    <source>
        <dbReference type="ARBA" id="ARBA00023012"/>
    </source>
</evidence>
<dbReference type="SUPFAM" id="SSF55874">
    <property type="entry name" value="ATPase domain of HSP90 chaperone/DNA topoisomerase II/histidine kinase"/>
    <property type="match status" value="1"/>
</dbReference>
<dbReference type="CDD" id="cd16917">
    <property type="entry name" value="HATPase_UhpB-NarQ-NarX-like"/>
    <property type="match status" value="1"/>
</dbReference>